<feature type="region of interest" description="Disordered" evidence="10">
    <location>
        <begin position="677"/>
        <end position="717"/>
    </location>
</feature>
<feature type="region of interest" description="Disordered" evidence="10">
    <location>
        <begin position="1158"/>
        <end position="1219"/>
    </location>
</feature>
<feature type="compositionally biased region" description="Basic and acidic residues" evidence="10">
    <location>
        <begin position="2900"/>
        <end position="2929"/>
    </location>
</feature>
<feature type="compositionally biased region" description="Basic and acidic residues" evidence="10">
    <location>
        <begin position="2972"/>
        <end position="2991"/>
    </location>
</feature>
<evidence type="ECO:0000256" key="8">
    <source>
        <dbReference type="PROSITE-ProRule" id="PRU00283"/>
    </source>
</evidence>
<comment type="subcellular location">
    <subcellularLocation>
        <location evidence="1">Cytoplasm</location>
        <location evidence="1">Cytoskeleton</location>
    </subcellularLocation>
</comment>
<feature type="region of interest" description="Disordered" evidence="10">
    <location>
        <begin position="1342"/>
        <end position="1391"/>
    </location>
</feature>
<feature type="coiled-coil region" evidence="9">
    <location>
        <begin position="1864"/>
        <end position="1943"/>
    </location>
</feature>
<feature type="compositionally biased region" description="Basic and acidic residues" evidence="10">
    <location>
        <begin position="1623"/>
        <end position="1639"/>
    </location>
</feature>
<feature type="region of interest" description="Disordered" evidence="10">
    <location>
        <begin position="1523"/>
        <end position="1545"/>
    </location>
</feature>
<comment type="caution">
    <text evidence="12">The sequence shown here is derived from an EMBL/GenBank/DDBJ whole genome shotgun (WGS) entry which is preliminary data.</text>
</comment>
<feature type="region of interest" description="Disordered" evidence="10">
    <location>
        <begin position="4327"/>
        <end position="4387"/>
    </location>
</feature>
<feature type="compositionally biased region" description="Basic and acidic residues" evidence="10">
    <location>
        <begin position="704"/>
        <end position="717"/>
    </location>
</feature>
<evidence type="ECO:0000256" key="1">
    <source>
        <dbReference type="ARBA" id="ARBA00004245"/>
    </source>
</evidence>
<feature type="compositionally biased region" description="Basic and acidic residues" evidence="10">
    <location>
        <begin position="2803"/>
        <end position="2822"/>
    </location>
</feature>
<feature type="coiled-coil region" evidence="9">
    <location>
        <begin position="1755"/>
        <end position="1829"/>
    </location>
</feature>
<proteinExistence type="inferred from homology"/>
<dbReference type="PANTHER" id="PTHR47970">
    <property type="entry name" value="KINESIN-LIKE PROTEIN KIF11"/>
    <property type="match status" value="1"/>
</dbReference>
<feature type="compositionally biased region" description="Basic and acidic residues" evidence="10">
    <location>
        <begin position="1991"/>
        <end position="2001"/>
    </location>
</feature>
<sequence length="4458" mass="510146">MSKGKEAGKIQVYVRVRPFTEKEKEKREANAIEIHQEHSLIRVLDPRSRTNYFFDGVFSPEATNQELYFKVGKPLVYAALNGYKGTLLTYGQTGTGKTFTLLSDDGITTRLVQHCFEKIASDEIHNYKVMCSFLQVYQEKVYDLLNPRFIVDLPVREHPKKGVYVANLTQHEVKSAGDVFALLEIGKQHLVIAETKMVRHSSRSHSIMQLIVERRLKAHIANEKPPSQRETQVSHEAVQESIMAVDETINNLIKELKQERKTHHKPGGDYPSTIHLRAAEEKQNGFPFRSEKEILSMNEEAVPKNTKMATQFGVAVFNGEHERECLKELMEKELNNGNNFEGDLIVKGKINLCDLAGSERLTKTKAEGVRLTEAKYLNTSLLELGLLQDCLGDNGKTNFIICIAPSLSEVNETKCSLNFGLRAMRITNVARLNVEVDYKVLAERLAKKLEDHDIKYKFEKLEYLREIQRLKSAISCYQESENFAGKDHEKLVSVIANLSKSVQREKEEKNTLQTELVCLKRQVSQPTGNKTPDVEAILLAELMSMELLANLQNPDVSKSILSDSTLSTKVKSHLALVDTQEALLNNAGCFLQLLDLHLNSEQSTEKREVASDESDCVQFNFSRAGSVELFSKDCSIKISPRGAPPEPCLSLPMYNTSSDESAGLAGGVRRMLGRLIGRDTKDRTPGSPETHPSIRASLQGSTPGREEKSHDQEEAMRKTKALLKQLSNSREKVEQQVLSSMSSLFEEQIDKKEGLCAQFFDLHVMWTLNRGTLIIDSGRRPVSIFNYKSRKTIVNAVAVVRESLHKSGENRLGSGQREMGHRDLATEKRCSHPNEMRDDIEVIGHVPKLMANWLTKFLKRATNSGQSPQWNELGKKLTRLIMFRRNNMPGLSDADVWANSEDLNSILENCLRFVIIDKALLACLLVIELLDLRKACAKLEVMKPLGNGIAQDNVTSTGKTQDESLGVKGNITATEDNKTKVRETEMISPRGSVSPRREKLSSLKHTRTELEMEITEMHEDTTKLETELFSTMEEKTKVEEELFGVKHYVTKLRSELFHLKLEKSNLEKDVKRSKSQENIQQLTDSDDAKPHVDSPKDGLRGYPELSDVMEASHESNDSENSSQMSDGNESREAFLKTCMESISKIYTFMPNAEEIVRSEDELSDDQEPTLSDANIDDSDEEIIITKLARSLRSPSTSPAKEKSFVTPSPNKSGKTEVLSSSKSLLRADAYDSDELSSKSKEALIKQIQQLKRKLQKVEQELVHTQETSEGLEEELDHKKGQLAEAQQTITSLENQVVEEKETCEQIRQQYFNVKNQNDVLEEKIKALRSEFERVLMRENNAVTGELQSTEGVRGDNPPPSPKKSSKSFIKAPGKIKASKIDLRNPPSKQLTSSEMEVVGLIEENAELKVKLEKATQEKARLERSQKLVEDKSNKTKASLQLSEDACNRLKSELSILAKEKAKLSGEVNDLRYNNSDITEELQRHRERSRRLEKDLEAIAYMSTRLEKDNKTLQDEISKMELELTSWKSKHQESSIESESARKERDYIEKECEKVHHELESLRKERKELLDQRISNEKESKRRDDEMKSKKERFYELESQLSEQKRLNSNLQKELAGMSEYQEALEKEYSKAETEEERLQQELIKLRPRSADSKPEFSLFTQNADDEDTSSGRNLLKPDLNRPEKTLKVKPSKKFYTITHTSEDEIGDTSSSIAESPADESKHLEHENQLLKLENGYLHQQLAESEQVLTMYRHDLESAHDLIDKLQANVKVEEDDNKTMVVEEDCKTPSDKDDTIKEMEDCSENSADEYRVLEEKHAELTREYEILRMHYQNVLTDKNKDTTEYSKEDTNLNQLLFDENRAKELSNFRKEVARLQERIEHLEVENYQLKISGQEDSENENSRRNLLKKLEDEKRVKLTLQEKINALESDNEAIRMKLEVLTMQKGRKPRRLSLDDQLACLMGEKEAAQAYTSQSLNCASSQNSQKASNQHELGKVDAGDEGKTRKLEEDLLKVSSEKLKLEFQLRSSKTDCERLRNDLDQSESERDLLNTQLDENIEKAANLEIRLMEMRCSCETIKNEINTLKNEKRQESFHLHEASVCKEILEKRLENALRENNLLHHELDTLREEQKESQNRSAKLEKDKDQLTKEIEGFKAQILRLEEDFEGAKARLAESTKAGNEPERKESVPLQKLLENKENGDKGQELLILREEIEKVTADYNRAKSELEEVRSAKKSLEKHIENMKETQFATGENIEPRHEAPNSCANENKLDSRRTTFDPIEIAKHTRLLEKEKALLEKELTRVQEECNSLKEKLEIIKLSSQNAQTQEERKIDLEQKQEQLEKELQELRELNQKLENESDDSHKLIHQLEVKTKALESLQKELRCFHEENDRLTHEVDIIHHTSKVMTDHQNCKDSLEKENSSLKQELEFLKHSNRKLQLQAEDLSKEIETLEQKSRDASSTVKVNGSFQSELEKFQKMQQHLEGELSSCREKVKELENTNDSLKKENKAVKGRIKSLEQRNEEMKRKEEKKKESNTESRSKAKSKAGQGMTRESKEVQTETNRIFEEAADSLQEKIKQLETEKFQLEKQLNISTKKAESECSSYLQEASRMNISSQFSPEDETLIKMGKKSSTTLLGNKDEEEGREQQCGGEIAALTGNIRAGFTKMAKENLLLEKKASYFARSQMQLERSFAKAMRENLFLSSKLVEADNIIAILREKEQELENKKSTFSPIATTLKEILVTCQNTCGSEQDITPIEETKGNQIDYVKGSLTKDAEEMKVLNSDGNGEQQSKSRRIAANDQTEKEPKLDDGNVIHKEESSRSNANTPRKEESCLLNQTPELTEVEGPKSHVVILQSESVPRTETMENETDVETVKADHQLTKSKQDNYSLSKSPPDVDQQRVEKEQLHEQLEGLKSDKNEMERENPQHKKASNNPEYSTQSEVHHIQIETRRSVQDESEKDYPESGLNGTKEDVEVEKETESRRCEEENALLKEERKTLLDELEASKNERDVIGSELRYSKESCLKQKQEIKLLLSSYTQERESLLKELEDTKSDCRKAKDKIRELQQVEIDFDNIQKKTKEAEKIITELEKDLLSQTEIKNGLERELQTCRNRLEENELLETKLRVSRAENEDLINTNIQLAQEVKKWKDEIEIKTEKIKWPKMEKKKSGNLNADNPSLQDQSVQTESGPRSNVEGPKDPTGADLPVQDSCNDAVHRLIHSNKPSKTNKHQEEDPSGQETAQTGEVTANTSIMKSRTVDRVPIPVITVSCADEIEKMIRRDRTARLSLSDLEDFENESPNDQSTPDEEMKTIKPEKDVANMKRRTKETWCSFKSSEGRGKMLECIDQRKAGENSESEPQACQTGSTIQNSKELRDANSVLQNKRDTCAASQERHNNEALEDQVMEMNLNQQRDTKIIFGLSKADASNCEMEWTISRLRSELKQRSEDIERSQHEISVLEEQQVSMKREISSLLNECESLKAKTAVLQKQNEAILKEQILNDEENEELQQNLQELRQEKNSIEETRRNLESQKARLEIELSDAIEARDAIEKELLRIRSEDNDLSRQRLQEQLHNISERYAKLETVLSCVLDENSKMSAEVSALQAENGMLKSFKIMEITDSYTQISPNHSGDESDTKITTSPRRRQEIGDSKSAVISKSPSKQLTHWHSAPSQGPPERCDKFDSTAGRTQTENNEDKNTDETSADPVISNTNNTASVDKGFGEREKEKTERALITELWSSKLSHTTEKGEPPSVARRQQRKQQRLTRKETSSYAQYNTLGDNMQLNLDDIDSSMEAHTDSSLVSATDLDISISSQISSEDSSVVGSEIRVLQRMQKELAETKCTNVLITNELSIIRKHNSDLQNQVQKLLSRNNHLKTKMCDRTLSVKRMEKEMSSIKEENNRLQQQALILQEEMARVEKEKAKFERNMSSTKSENKRLKSDLSNVKAENYRTMKELVNLQGENRRLQLEIEKLRGEARSFKSGLSDESTSNELSLWETMSQRDFRSVSHRSLQERPATPDPAYLRQRAASDLNFSQYRGLENTPETPVRDYLSELRQTCQIRNENLDEFFMHENQACPPSVSLKGELRLPSEESKRRSYCTQLQSFNRLDIVFEEYISNNLKETTRNKRRKGVRRRVQSTTVEPKSWSEFLRIDLNKKELFYFLAYMIPKVNFGDSNVVIMTRGEQVLSSPPLVYISVVAPCNHKGNSYTFPRTRCSSVRIHKGIGGLEKFWIFFGAGVNRRVFAIHEIVFFLGSNRSRALPVFDAFTGCDTVSSFLGIKSIKTRIKSAAQELSPLNLSKELHDQSTDGGNYRKTIMSADVVSSNSASGSRSSDPLSRRSSPISFASDSSLPSENDENAHKCEKDDGKEQAQGEEERVTERERDIVEEGRRWSREFRLQGWSEDDHDVIKTKEHENQMNQIGLGLKDELLLTSRSTVDRCSVLLLVTLYKQQTE</sequence>
<feature type="domain" description="Kinesin motor" evidence="11">
    <location>
        <begin position="386"/>
        <end position="426"/>
    </location>
</feature>
<feature type="region of interest" description="Disordered" evidence="10">
    <location>
        <begin position="2783"/>
        <end position="2833"/>
    </location>
</feature>
<dbReference type="InterPro" id="IPR027417">
    <property type="entry name" value="P-loop_NTPase"/>
</dbReference>
<feature type="compositionally biased region" description="Basic and acidic residues" evidence="10">
    <location>
        <begin position="3723"/>
        <end position="3736"/>
    </location>
</feature>
<reference evidence="12" key="2">
    <citation type="journal article" date="2023" name="Science">
        <title>Genomic signatures of disease resistance in endangered staghorn corals.</title>
        <authorList>
            <person name="Vollmer S.V."/>
            <person name="Selwyn J.D."/>
            <person name="Despard B.A."/>
            <person name="Roesel C.L."/>
        </authorList>
    </citation>
    <scope>NUCLEOTIDE SEQUENCE</scope>
    <source>
        <strain evidence="12">K2</strain>
    </source>
</reference>
<keyword evidence="4 8" id="KW-0547">Nucleotide-binding</keyword>
<dbReference type="Proteomes" id="UP001249851">
    <property type="component" value="Unassembled WGS sequence"/>
</dbReference>
<feature type="region of interest" description="Disordered" evidence="10">
    <location>
        <begin position="3168"/>
        <end position="3211"/>
    </location>
</feature>
<reference evidence="12" key="1">
    <citation type="journal article" date="2023" name="G3 (Bethesda)">
        <title>Whole genome assembly and annotation of the endangered Caribbean coral Acropora cervicornis.</title>
        <authorList>
            <person name="Selwyn J.D."/>
            <person name="Vollmer S.V."/>
        </authorList>
    </citation>
    <scope>NUCLEOTIDE SEQUENCE</scope>
    <source>
        <strain evidence="12">K2</strain>
    </source>
</reference>
<dbReference type="GO" id="GO:0090307">
    <property type="term" value="P:mitotic spindle assembly"/>
    <property type="evidence" value="ECO:0007669"/>
    <property type="project" value="TreeGrafter"/>
</dbReference>
<feature type="compositionally biased region" description="Basic and acidic residues" evidence="10">
    <location>
        <begin position="2501"/>
        <end position="2541"/>
    </location>
</feature>
<evidence type="ECO:0000256" key="4">
    <source>
        <dbReference type="ARBA" id="ARBA00022741"/>
    </source>
</evidence>
<comment type="similarity">
    <text evidence="8">Belongs to the TRAFAC class myosin-kinesin ATPase superfamily. Kinesin family.</text>
</comment>
<dbReference type="InterPro" id="IPR001752">
    <property type="entry name" value="Kinesin_motor_dom"/>
</dbReference>
<dbReference type="SMART" id="SM00129">
    <property type="entry name" value="KISc"/>
    <property type="match status" value="1"/>
</dbReference>
<feature type="region of interest" description="Disordered" evidence="10">
    <location>
        <begin position="1067"/>
        <end position="1130"/>
    </location>
</feature>
<dbReference type="InterPro" id="IPR019821">
    <property type="entry name" value="Kinesin_motor_CS"/>
</dbReference>
<keyword evidence="9" id="KW-0175">Coiled coil</keyword>
<dbReference type="GO" id="GO:0005524">
    <property type="term" value="F:ATP binding"/>
    <property type="evidence" value="ECO:0007669"/>
    <property type="project" value="UniProtKB-UniRule"/>
</dbReference>
<name>A0AAD9VCB9_ACRCE</name>
<dbReference type="PROSITE" id="PS50067">
    <property type="entry name" value="KINESIN_MOTOR_2"/>
    <property type="match status" value="2"/>
</dbReference>
<feature type="compositionally biased region" description="Basic and acidic residues" evidence="10">
    <location>
        <begin position="1529"/>
        <end position="1545"/>
    </location>
</feature>
<feature type="coiled-coil region" evidence="9">
    <location>
        <begin position="3437"/>
        <end position="3588"/>
    </location>
</feature>
<feature type="coiled-coil region" evidence="9">
    <location>
        <begin position="495"/>
        <end position="522"/>
    </location>
</feature>
<organism evidence="12 13">
    <name type="scientific">Acropora cervicornis</name>
    <name type="common">Staghorn coral</name>
    <dbReference type="NCBI Taxonomy" id="6130"/>
    <lineage>
        <taxon>Eukaryota</taxon>
        <taxon>Metazoa</taxon>
        <taxon>Cnidaria</taxon>
        <taxon>Anthozoa</taxon>
        <taxon>Hexacorallia</taxon>
        <taxon>Scleractinia</taxon>
        <taxon>Astrocoeniina</taxon>
        <taxon>Acroporidae</taxon>
        <taxon>Acropora</taxon>
    </lineage>
</organism>
<accession>A0AAD9VCB9</accession>
<feature type="region of interest" description="Disordered" evidence="10">
    <location>
        <begin position="2246"/>
        <end position="2271"/>
    </location>
</feature>
<keyword evidence="13" id="KW-1185">Reference proteome</keyword>
<evidence type="ECO:0000259" key="11">
    <source>
        <dbReference type="PROSITE" id="PS50067"/>
    </source>
</evidence>
<keyword evidence="6 8" id="KW-0505">Motor protein</keyword>
<keyword evidence="7" id="KW-0206">Cytoskeleton</keyword>
<feature type="region of interest" description="Disordered" evidence="10">
    <location>
        <begin position="1560"/>
        <end position="1723"/>
    </location>
</feature>
<dbReference type="GO" id="GO:0051231">
    <property type="term" value="P:spindle elongation"/>
    <property type="evidence" value="ECO:0007669"/>
    <property type="project" value="TreeGrafter"/>
</dbReference>
<dbReference type="GO" id="GO:0008574">
    <property type="term" value="F:plus-end-directed microtubule motor activity"/>
    <property type="evidence" value="ECO:0007669"/>
    <property type="project" value="TreeGrafter"/>
</dbReference>
<evidence type="ECO:0000313" key="12">
    <source>
        <dbReference type="EMBL" id="KAK2568730.1"/>
    </source>
</evidence>
<feature type="binding site" evidence="8">
    <location>
        <begin position="91"/>
        <end position="98"/>
    </location>
    <ligand>
        <name>ATP</name>
        <dbReference type="ChEBI" id="CHEBI:30616"/>
    </ligand>
</feature>
<evidence type="ECO:0000313" key="13">
    <source>
        <dbReference type="Proteomes" id="UP001249851"/>
    </source>
</evidence>
<feature type="region of interest" description="Disordered" evidence="10">
    <location>
        <begin position="3224"/>
        <end position="3256"/>
    </location>
</feature>
<dbReference type="PRINTS" id="PR00380">
    <property type="entry name" value="KINESINHEAVY"/>
</dbReference>
<feature type="compositionally biased region" description="Polar residues" evidence="10">
    <location>
        <begin position="1205"/>
        <end position="1219"/>
    </location>
</feature>
<feature type="compositionally biased region" description="Basic and acidic residues" evidence="10">
    <location>
        <begin position="3310"/>
        <end position="3323"/>
    </location>
</feature>
<dbReference type="PANTHER" id="PTHR47970:SF12">
    <property type="entry name" value="KINESIN FAMILY MEMBER 11"/>
    <property type="match status" value="1"/>
</dbReference>
<feature type="compositionally biased region" description="Basic and acidic residues" evidence="10">
    <location>
        <begin position="4361"/>
        <end position="4387"/>
    </location>
</feature>
<feature type="compositionally biased region" description="Basic and acidic residues" evidence="10">
    <location>
        <begin position="2874"/>
        <end position="2887"/>
    </location>
</feature>
<dbReference type="GO" id="GO:0072686">
    <property type="term" value="C:mitotic spindle"/>
    <property type="evidence" value="ECO:0007669"/>
    <property type="project" value="TreeGrafter"/>
</dbReference>
<evidence type="ECO:0000256" key="3">
    <source>
        <dbReference type="ARBA" id="ARBA00022701"/>
    </source>
</evidence>
<dbReference type="InterPro" id="IPR036961">
    <property type="entry name" value="Kinesin_motor_dom_sf"/>
</dbReference>
<dbReference type="Gene3D" id="3.40.850.10">
    <property type="entry name" value="Kinesin motor domain"/>
    <property type="match status" value="1"/>
</dbReference>
<feature type="compositionally biased region" description="Polar residues" evidence="10">
    <location>
        <begin position="2934"/>
        <end position="2943"/>
    </location>
</feature>
<dbReference type="GO" id="GO:0007018">
    <property type="term" value="P:microtubule-based movement"/>
    <property type="evidence" value="ECO:0007669"/>
    <property type="project" value="InterPro"/>
</dbReference>
<feature type="compositionally biased region" description="Polar residues" evidence="10">
    <location>
        <begin position="1598"/>
        <end position="1611"/>
    </location>
</feature>
<feature type="region of interest" description="Disordered" evidence="10">
    <location>
        <begin position="1981"/>
        <end position="2001"/>
    </location>
</feature>
<keyword evidence="2" id="KW-0963">Cytoplasm</keyword>
<protein>
    <submittedName>
        <fullName evidence="12">Centromere-associated protein E</fullName>
    </submittedName>
</protein>
<evidence type="ECO:0000256" key="6">
    <source>
        <dbReference type="ARBA" id="ARBA00023175"/>
    </source>
</evidence>
<feature type="coiled-coil region" evidence="9">
    <location>
        <begin position="3834"/>
        <end position="3980"/>
    </location>
</feature>
<dbReference type="InterPro" id="IPR047149">
    <property type="entry name" value="KIF11-like"/>
</dbReference>
<dbReference type="SUPFAM" id="SSF52540">
    <property type="entry name" value="P-loop containing nucleoside triphosphate hydrolases"/>
    <property type="match status" value="1"/>
</dbReference>
<dbReference type="GO" id="GO:0005876">
    <property type="term" value="C:spindle microtubule"/>
    <property type="evidence" value="ECO:0007669"/>
    <property type="project" value="TreeGrafter"/>
</dbReference>
<feature type="region of interest" description="Disordered" evidence="10">
    <location>
        <begin position="2501"/>
        <end position="2560"/>
    </location>
</feature>
<feature type="compositionally biased region" description="Polar residues" evidence="10">
    <location>
        <begin position="3173"/>
        <end position="3194"/>
    </location>
</feature>
<feature type="region of interest" description="Disordered" evidence="10">
    <location>
        <begin position="2856"/>
        <end position="2991"/>
    </location>
</feature>
<feature type="compositionally biased region" description="Basic and acidic residues" evidence="10">
    <location>
        <begin position="2944"/>
        <end position="2965"/>
    </location>
</feature>
<feature type="region of interest" description="Disordered" evidence="10">
    <location>
        <begin position="2171"/>
        <end position="2196"/>
    </location>
</feature>
<evidence type="ECO:0000256" key="2">
    <source>
        <dbReference type="ARBA" id="ARBA00022490"/>
    </source>
</evidence>
<evidence type="ECO:0000256" key="5">
    <source>
        <dbReference type="ARBA" id="ARBA00022840"/>
    </source>
</evidence>
<feature type="compositionally biased region" description="Polar residues" evidence="10">
    <location>
        <begin position="1118"/>
        <end position="1127"/>
    </location>
</feature>
<feature type="coiled-coil region" evidence="9">
    <location>
        <begin position="1240"/>
        <end position="1337"/>
    </location>
</feature>
<feature type="compositionally biased region" description="Polar residues" evidence="10">
    <location>
        <begin position="3240"/>
        <end position="3256"/>
    </location>
</feature>
<comment type="caution">
    <text evidence="8">Lacks conserved residue(s) required for the propagation of feature annotation.</text>
</comment>
<feature type="compositionally biased region" description="Basic and acidic residues" evidence="10">
    <location>
        <begin position="2171"/>
        <end position="2186"/>
    </location>
</feature>
<dbReference type="Gene3D" id="1.10.287.1490">
    <property type="match status" value="1"/>
</dbReference>
<dbReference type="Pfam" id="PF00225">
    <property type="entry name" value="Kinesin"/>
    <property type="match status" value="2"/>
</dbReference>
<evidence type="ECO:0000256" key="7">
    <source>
        <dbReference type="ARBA" id="ARBA00023212"/>
    </source>
</evidence>
<feature type="compositionally biased region" description="Basic and acidic residues" evidence="10">
    <location>
        <begin position="1560"/>
        <end position="1595"/>
    </location>
</feature>
<evidence type="ECO:0000256" key="10">
    <source>
        <dbReference type="SAM" id="MobiDB-lite"/>
    </source>
</evidence>
<feature type="compositionally biased region" description="Low complexity" evidence="10">
    <location>
        <begin position="4327"/>
        <end position="4348"/>
    </location>
</feature>
<feature type="domain" description="Kinesin motor" evidence="11">
    <location>
        <begin position="9"/>
        <end position="385"/>
    </location>
</feature>
<feature type="coiled-coil region" evidence="9">
    <location>
        <begin position="2205"/>
        <end position="2246"/>
    </location>
</feature>
<evidence type="ECO:0000256" key="9">
    <source>
        <dbReference type="SAM" id="Coils"/>
    </source>
</evidence>
<dbReference type="PROSITE" id="PS00411">
    <property type="entry name" value="KINESIN_MOTOR_1"/>
    <property type="match status" value="1"/>
</dbReference>
<keyword evidence="3" id="KW-0493">Microtubule</keyword>
<gene>
    <name evidence="12" type="ORF">P5673_006729</name>
</gene>
<keyword evidence="5 8" id="KW-0067">ATP-binding</keyword>
<feature type="region of interest" description="Disordered" evidence="10">
    <location>
        <begin position="3292"/>
        <end position="3328"/>
    </location>
</feature>
<dbReference type="EMBL" id="JARQWQ010000011">
    <property type="protein sequence ID" value="KAK2568730.1"/>
    <property type="molecule type" value="Genomic_DNA"/>
</dbReference>
<feature type="region of interest" description="Disordered" evidence="10">
    <location>
        <begin position="3627"/>
        <end position="3774"/>
    </location>
</feature>
<feature type="compositionally biased region" description="Polar residues" evidence="10">
    <location>
        <begin position="3657"/>
        <end position="3675"/>
    </location>
</feature>
<dbReference type="GO" id="GO:0008017">
    <property type="term" value="F:microtubule binding"/>
    <property type="evidence" value="ECO:0007669"/>
    <property type="project" value="InterPro"/>
</dbReference>
<feature type="compositionally biased region" description="Basic and acidic residues" evidence="10">
    <location>
        <begin position="1086"/>
        <end position="1099"/>
    </location>
</feature>
<feature type="coiled-coil region" evidence="9">
    <location>
        <begin position="2563"/>
        <end position="2597"/>
    </location>
</feature>